<feature type="transmembrane region" description="Helical" evidence="8">
    <location>
        <begin position="516"/>
        <end position="538"/>
    </location>
</feature>
<dbReference type="HOGENOM" id="CLU_021838_1_0_5"/>
<dbReference type="GO" id="GO:0005886">
    <property type="term" value="C:plasma membrane"/>
    <property type="evidence" value="ECO:0007669"/>
    <property type="project" value="UniProtKB-SubCell"/>
</dbReference>
<feature type="transmembrane region" description="Helical" evidence="8">
    <location>
        <begin position="137"/>
        <end position="157"/>
    </location>
</feature>
<dbReference type="GO" id="GO:0055085">
    <property type="term" value="P:transmembrane transport"/>
    <property type="evidence" value="ECO:0007669"/>
    <property type="project" value="InterPro"/>
</dbReference>
<protein>
    <submittedName>
        <fullName evidence="10">Iron ABC transporter permease</fullName>
    </submittedName>
</protein>
<keyword evidence="11" id="KW-1185">Reference proteome</keyword>
<dbReference type="PANTHER" id="PTHR43357:SF4">
    <property type="entry name" value="INNER MEMBRANE ABC TRANSPORTER PERMEASE PROTEIN YDCV"/>
    <property type="match status" value="1"/>
</dbReference>
<feature type="transmembrane region" description="Helical" evidence="8">
    <location>
        <begin position="12"/>
        <end position="37"/>
    </location>
</feature>
<dbReference type="CDD" id="cd06261">
    <property type="entry name" value="TM_PBP2"/>
    <property type="match status" value="2"/>
</dbReference>
<evidence type="ECO:0000256" key="4">
    <source>
        <dbReference type="ARBA" id="ARBA00022519"/>
    </source>
</evidence>
<feature type="transmembrane region" description="Helical" evidence="8">
    <location>
        <begin position="459"/>
        <end position="479"/>
    </location>
</feature>
<sequence length="546" mass="58346">MSTANLRSPWFWITVLALGLLALFVLYPLLNILSASVLGDGPSGWSRLIESPKYLRAIGNTLILATSVTVICTLIGVPLAYVTARYSFGGKTLIALLPLITLVIPEVIAAQTWLMMLGNNGLITKFFREFGIHLPSFYGWFGLITSMSFIYYTYVYIGTVAAIGKFDVQLEEAAQSLGTPPVFARLKVMLPVIMPAILASALLVFTMTVGNFAISVILSHQLPLLSVATYQAAVAEGASDITMQSTLASVSVMIVMVVLFFNRRVVSRGSYEIVQGRGARPVPLRGVRGMMVALPACLVVAISLLPLATIVAGAFTKSRGPVLQWGEWTLDNLARVFITAPGPLLNSLTYAAIATVISIVFSTMVSYLVVKKPSLLTPLVDYVSAIPLALSGTVLGVSLLAAFNGGILPLTGTAAIIVLAYVIRKMPFGMRNSQSTLHNIPNSIEEASISLGSPPLRTFLRVILPVMLPAVASAAILTWTTSVAELSASILVYSGGRETLPIQIFRLIDSGLMAYASAYGLVLVAIILIPITVANRLFGIDIFSSK</sequence>
<keyword evidence="7 8" id="KW-0472">Membrane</keyword>
<accession>V9VTV7</accession>
<dbReference type="PANTHER" id="PTHR43357">
    <property type="entry name" value="INNER MEMBRANE ABC TRANSPORTER PERMEASE PROTEIN YDCV"/>
    <property type="match status" value="1"/>
</dbReference>
<keyword evidence="3" id="KW-1003">Cell membrane</keyword>
<dbReference type="AlphaFoldDB" id="V9VTV7"/>
<evidence type="ECO:0000256" key="3">
    <source>
        <dbReference type="ARBA" id="ARBA00022475"/>
    </source>
</evidence>
<dbReference type="EMBL" id="CP006773">
    <property type="protein sequence ID" value="AHD02186.1"/>
    <property type="molecule type" value="Genomic_DNA"/>
</dbReference>
<comment type="subcellular location">
    <subcellularLocation>
        <location evidence="1">Cell inner membrane</location>
        <topology evidence="1">Multi-pass membrane protein</topology>
    </subcellularLocation>
    <subcellularLocation>
        <location evidence="8">Cell membrane</location>
        <topology evidence="8">Multi-pass membrane protein</topology>
    </subcellularLocation>
</comment>
<dbReference type="OrthoDB" id="9809681at2"/>
<feature type="transmembrane region" description="Helical" evidence="8">
    <location>
        <begin position="348"/>
        <end position="370"/>
    </location>
</feature>
<evidence type="ECO:0000256" key="7">
    <source>
        <dbReference type="ARBA" id="ARBA00023136"/>
    </source>
</evidence>
<feature type="transmembrane region" description="Helical" evidence="8">
    <location>
        <begin position="57"/>
        <end position="81"/>
    </location>
</feature>
<evidence type="ECO:0000256" key="2">
    <source>
        <dbReference type="ARBA" id="ARBA00022448"/>
    </source>
</evidence>
<reference evidence="10 11" key="1">
    <citation type="submission" date="2013-09" db="EMBL/GenBank/DDBJ databases">
        <authorList>
            <consortium name="DOE Joint Genome Institute"/>
            <person name="Klenk H.-P."/>
            <person name="Huntemann M."/>
            <person name="Han J."/>
            <person name="Chen A."/>
            <person name="Kyrpides N."/>
            <person name="Mavromatis K."/>
            <person name="Markowitz V."/>
            <person name="Palaniappan K."/>
            <person name="Ivanova N."/>
            <person name="Schaumberg A."/>
            <person name="Pati A."/>
            <person name="Liolios K."/>
            <person name="Nordberg H.P."/>
            <person name="Cantor M.N."/>
            <person name="Hua S.X."/>
            <person name="Woyke T."/>
        </authorList>
    </citation>
    <scope>NUCLEOTIDE SEQUENCE [LARGE SCALE GENOMIC DNA]</scope>
    <source>
        <strain evidence="10 11">DSM 14336</strain>
    </source>
</reference>
<feature type="domain" description="ABC transmembrane type-1" evidence="9">
    <location>
        <begin position="344"/>
        <end position="534"/>
    </location>
</feature>
<proteinExistence type="inferred from homology"/>
<dbReference type="STRING" id="999552.METH_17440"/>
<keyword evidence="2 8" id="KW-0813">Transport</keyword>
<feature type="transmembrane region" description="Helical" evidence="8">
    <location>
        <begin position="407"/>
        <end position="423"/>
    </location>
</feature>
<gene>
    <name evidence="10" type="ORF">METH_17440</name>
</gene>
<dbReference type="Pfam" id="PF00528">
    <property type="entry name" value="BPD_transp_1"/>
    <property type="match status" value="1"/>
</dbReference>
<dbReference type="InterPro" id="IPR035906">
    <property type="entry name" value="MetI-like_sf"/>
</dbReference>
<dbReference type="SUPFAM" id="SSF161098">
    <property type="entry name" value="MetI-like"/>
    <property type="match status" value="2"/>
</dbReference>
<feature type="transmembrane region" description="Helical" evidence="8">
    <location>
        <begin position="292"/>
        <end position="315"/>
    </location>
</feature>
<dbReference type="RefSeq" id="WP_024091650.1">
    <property type="nucleotide sequence ID" value="NC_023135.1"/>
</dbReference>
<evidence type="ECO:0000256" key="1">
    <source>
        <dbReference type="ARBA" id="ARBA00004429"/>
    </source>
</evidence>
<evidence type="ECO:0000256" key="6">
    <source>
        <dbReference type="ARBA" id="ARBA00022989"/>
    </source>
</evidence>
<comment type="similarity">
    <text evidence="8">Belongs to the binding-protein-dependent transport system permease family.</text>
</comment>
<dbReference type="Gene3D" id="1.10.3720.10">
    <property type="entry name" value="MetI-like"/>
    <property type="match status" value="2"/>
</dbReference>
<dbReference type="KEGG" id="lmd:METH_17440"/>
<feature type="transmembrane region" description="Helical" evidence="8">
    <location>
        <begin position="192"/>
        <end position="221"/>
    </location>
</feature>
<organism evidence="10 11">
    <name type="scientific">Leisingera methylohalidivorans DSM 14336</name>
    <dbReference type="NCBI Taxonomy" id="999552"/>
    <lineage>
        <taxon>Bacteria</taxon>
        <taxon>Pseudomonadati</taxon>
        <taxon>Pseudomonadota</taxon>
        <taxon>Alphaproteobacteria</taxon>
        <taxon>Rhodobacterales</taxon>
        <taxon>Roseobacteraceae</taxon>
        <taxon>Leisingera</taxon>
    </lineage>
</organism>
<feature type="domain" description="ABC transmembrane type-1" evidence="9">
    <location>
        <begin position="58"/>
        <end position="265"/>
    </location>
</feature>
<dbReference type="Proteomes" id="UP000018780">
    <property type="component" value="Chromosome"/>
</dbReference>
<evidence type="ECO:0000259" key="9">
    <source>
        <dbReference type="PROSITE" id="PS50928"/>
    </source>
</evidence>
<name>V9VTV7_9RHOB</name>
<evidence type="ECO:0000313" key="11">
    <source>
        <dbReference type="Proteomes" id="UP000018780"/>
    </source>
</evidence>
<evidence type="ECO:0000256" key="5">
    <source>
        <dbReference type="ARBA" id="ARBA00022692"/>
    </source>
</evidence>
<feature type="transmembrane region" description="Helical" evidence="8">
    <location>
        <begin position="382"/>
        <end position="401"/>
    </location>
</feature>
<evidence type="ECO:0000256" key="8">
    <source>
        <dbReference type="RuleBase" id="RU363032"/>
    </source>
</evidence>
<keyword evidence="6 8" id="KW-1133">Transmembrane helix</keyword>
<evidence type="ECO:0000313" key="10">
    <source>
        <dbReference type="EMBL" id="AHD02186.1"/>
    </source>
</evidence>
<feature type="transmembrane region" description="Helical" evidence="8">
    <location>
        <begin position="241"/>
        <end position="261"/>
    </location>
</feature>
<dbReference type="InterPro" id="IPR000515">
    <property type="entry name" value="MetI-like"/>
</dbReference>
<keyword evidence="4" id="KW-0997">Cell inner membrane</keyword>
<keyword evidence="5 8" id="KW-0812">Transmembrane</keyword>
<dbReference type="PROSITE" id="PS50928">
    <property type="entry name" value="ABC_TM1"/>
    <property type="match status" value="2"/>
</dbReference>
<feature type="transmembrane region" description="Helical" evidence="8">
    <location>
        <begin position="93"/>
        <end position="117"/>
    </location>
</feature>
<dbReference type="PATRIC" id="fig|999552.6.peg.3463"/>